<name>A0A914YTI6_9BILA</name>
<keyword evidence="1" id="KW-1185">Reference proteome</keyword>
<reference evidence="2" key="1">
    <citation type="submission" date="2022-11" db="UniProtKB">
        <authorList>
            <consortium name="WormBaseParasite"/>
        </authorList>
    </citation>
    <scope>IDENTIFICATION</scope>
</reference>
<accession>A0A914YTI6</accession>
<evidence type="ECO:0000313" key="1">
    <source>
        <dbReference type="Proteomes" id="UP000887577"/>
    </source>
</evidence>
<proteinExistence type="predicted"/>
<dbReference type="AlphaFoldDB" id="A0A914YTI6"/>
<organism evidence="1 2">
    <name type="scientific">Panagrolaimus superbus</name>
    <dbReference type="NCBI Taxonomy" id="310955"/>
    <lineage>
        <taxon>Eukaryota</taxon>
        <taxon>Metazoa</taxon>
        <taxon>Ecdysozoa</taxon>
        <taxon>Nematoda</taxon>
        <taxon>Chromadorea</taxon>
        <taxon>Rhabditida</taxon>
        <taxon>Tylenchina</taxon>
        <taxon>Panagrolaimomorpha</taxon>
        <taxon>Panagrolaimoidea</taxon>
        <taxon>Panagrolaimidae</taxon>
        <taxon>Panagrolaimus</taxon>
    </lineage>
</organism>
<protein>
    <submittedName>
        <fullName evidence="2">Uncharacterized protein</fullName>
    </submittedName>
</protein>
<dbReference type="Proteomes" id="UP000887577">
    <property type="component" value="Unplaced"/>
</dbReference>
<dbReference type="WBParaSite" id="PSU_v2.g3998.t1">
    <property type="protein sequence ID" value="PSU_v2.g3998.t1"/>
    <property type="gene ID" value="PSU_v2.g3998"/>
</dbReference>
<evidence type="ECO:0000313" key="2">
    <source>
        <dbReference type="WBParaSite" id="PSU_v2.g3998.t1"/>
    </source>
</evidence>
<sequence>MAENNLLAAIKIPKYPPQSIFPSDVLKWMKCNAVAYPRQALKPFTDNNEKWYIKRLNDEWENEMEFNELPKNIWLTNSFVVDKLNYIPQLLPKITVFDIKELALTSIDCQTLRLSDLKILTSNGFNKILRFFLHKIIILDTNDEIVPLVDVLELVPNVTYLIL</sequence>